<dbReference type="GO" id="GO:0016539">
    <property type="term" value="P:intein-mediated protein splicing"/>
    <property type="evidence" value="ECO:0007669"/>
    <property type="project" value="InterPro"/>
</dbReference>
<dbReference type="GO" id="GO:0009263">
    <property type="term" value="P:deoxyribonucleotide biosynthetic process"/>
    <property type="evidence" value="ECO:0007669"/>
    <property type="project" value="UniProtKB-KW"/>
</dbReference>
<name>A0A0A8J9G6_9CAUD</name>
<evidence type="ECO:0000256" key="1">
    <source>
        <dbReference type="ARBA" id="ARBA00010406"/>
    </source>
</evidence>
<dbReference type="Proteomes" id="UP000203794">
    <property type="component" value="Segment"/>
</dbReference>
<feature type="domain" description="Hint" evidence="5">
    <location>
        <begin position="438"/>
        <end position="533"/>
    </location>
</feature>
<evidence type="ECO:0000256" key="4">
    <source>
        <dbReference type="RuleBase" id="RU003410"/>
    </source>
</evidence>
<comment type="similarity">
    <text evidence="1 4">Belongs to the ribonucleoside diphosphate reductase large chain family.</text>
</comment>
<keyword evidence="4" id="KW-0215">Deoxyribonucleotide synthesis</keyword>
<dbReference type="InterPro" id="IPR006141">
    <property type="entry name" value="Intein_N"/>
</dbReference>
<proteinExistence type="inferred from homology"/>
<keyword evidence="3 4" id="KW-0560">Oxidoreductase</keyword>
<dbReference type="Gene3D" id="3.20.70.20">
    <property type="match status" value="2"/>
</dbReference>
<dbReference type="SUPFAM" id="SSF51998">
    <property type="entry name" value="PFL-like glycyl radical enzymes"/>
    <property type="match status" value="1"/>
</dbReference>
<evidence type="ECO:0000259" key="5">
    <source>
        <dbReference type="SMART" id="SM00306"/>
    </source>
</evidence>
<dbReference type="UniPathway" id="UPA00326"/>
<dbReference type="SUPFAM" id="SSF51294">
    <property type="entry name" value="Hedgehog/intein (Hint) domain"/>
    <property type="match status" value="1"/>
</dbReference>
<comment type="catalytic activity">
    <reaction evidence="4">
        <text>a 2'-deoxyribonucleoside 5'-diphosphate + [thioredoxin]-disulfide + H2O = a ribonucleoside 5'-diphosphate + [thioredoxin]-dithiol</text>
        <dbReference type="Rhea" id="RHEA:23252"/>
        <dbReference type="Rhea" id="RHEA-COMP:10698"/>
        <dbReference type="Rhea" id="RHEA-COMP:10700"/>
        <dbReference type="ChEBI" id="CHEBI:15377"/>
        <dbReference type="ChEBI" id="CHEBI:29950"/>
        <dbReference type="ChEBI" id="CHEBI:50058"/>
        <dbReference type="ChEBI" id="CHEBI:57930"/>
        <dbReference type="ChEBI" id="CHEBI:73316"/>
        <dbReference type="EC" id="1.17.4.1"/>
    </reaction>
</comment>
<dbReference type="GeneID" id="26639552"/>
<evidence type="ECO:0000256" key="2">
    <source>
        <dbReference type="ARBA" id="ARBA00012274"/>
    </source>
</evidence>
<keyword evidence="7" id="KW-1185">Reference proteome</keyword>
<dbReference type="GO" id="GO:0004748">
    <property type="term" value="F:ribonucleoside-diphosphate reductase activity, thioredoxin disulfide as acceptor"/>
    <property type="evidence" value="ECO:0007669"/>
    <property type="project" value="UniProtKB-EC"/>
</dbReference>
<dbReference type="InterPro" id="IPR013509">
    <property type="entry name" value="RNR_lsu_N"/>
</dbReference>
<dbReference type="EMBL" id="AP014693">
    <property type="protein sequence ID" value="BAQ02639.1"/>
    <property type="molecule type" value="Genomic_DNA"/>
</dbReference>
<dbReference type="InterPro" id="IPR039718">
    <property type="entry name" value="Rrm1"/>
</dbReference>
<dbReference type="GO" id="GO:0005524">
    <property type="term" value="F:ATP binding"/>
    <property type="evidence" value="ECO:0007669"/>
    <property type="project" value="InterPro"/>
</dbReference>
<dbReference type="InterPro" id="IPR003587">
    <property type="entry name" value="Hint_dom_N"/>
</dbReference>
<organism evidence="6 7">
    <name type="scientific">Ralstonia phage RSL2</name>
    <dbReference type="NCBI Taxonomy" id="1585840"/>
    <lineage>
        <taxon>Viruses</taxon>
        <taxon>Duplodnaviria</taxon>
        <taxon>Heunggongvirae</taxon>
        <taxon>Uroviricota</taxon>
        <taxon>Caudoviricetes</taxon>
        <taxon>Chimalliviridae</taxon>
        <taxon>Chiangmaivirus</taxon>
        <taxon>Chiangmaivirus RSL2</taxon>
    </lineage>
</organism>
<evidence type="ECO:0000256" key="3">
    <source>
        <dbReference type="ARBA" id="ARBA00023002"/>
    </source>
</evidence>
<dbReference type="SUPFAM" id="SSF48168">
    <property type="entry name" value="R1 subunit of ribonucleotide reductase, N-terminal domain"/>
    <property type="match status" value="1"/>
</dbReference>
<dbReference type="InterPro" id="IPR036844">
    <property type="entry name" value="Hint_dom_sf"/>
</dbReference>
<dbReference type="CDD" id="cd00081">
    <property type="entry name" value="Hint"/>
    <property type="match status" value="1"/>
</dbReference>
<evidence type="ECO:0000313" key="7">
    <source>
        <dbReference type="Proteomes" id="UP000203794"/>
    </source>
</evidence>
<reference evidence="6 7" key="1">
    <citation type="submission" date="2014-12" db="EMBL/GenBank/DDBJ databases">
        <title>Genome analysis of a novel jumbo phage RSL2 infecting the phytopathogen Ralstonia solanacearum.</title>
        <authorList>
            <person name="Kawasaki T."/>
            <person name="Fujie M."/>
            <person name="Chatchawankanphanich O."/>
            <person name="Ogata H."/>
            <person name="Yamada T."/>
        </authorList>
    </citation>
    <scope>NUCLEOTIDE SEQUENCE [LARGE SCALE GENOMIC DNA]</scope>
    <source>
        <strain evidence="6 7">RSL2</strain>
    </source>
</reference>
<dbReference type="Pfam" id="PF02867">
    <property type="entry name" value="Ribonuc_red_lgC"/>
    <property type="match status" value="1"/>
</dbReference>
<dbReference type="PRINTS" id="PR01183">
    <property type="entry name" value="RIBORDTASEM1"/>
</dbReference>
<dbReference type="InterPro" id="IPR008926">
    <property type="entry name" value="RNR_R1-su_N"/>
</dbReference>
<dbReference type="PANTHER" id="PTHR11573:SF6">
    <property type="entry name" value="RIBONUCLEOSIDE-DIPHOSPHATE REDUCTASE LARGE SUBUNIT"/>
    <property type="match status" value="1"/>
</dbReference>
<dbReference type="PROSITE" id="PS50817">
    <property type="entry name" value="INTEIN_N_TER"/>
    <property type="match status" value="1"/>
</dbReference>
<dbReference type="SMART" id="SM00306">
    <property type="entry name" value="HintN"/>
    <property type="match status" value="1"/>
</dbReference>
<dbReference type="Pfam" id="PF00317">
    <property type="entry name" value="Ribonuc_red_lgN"/>
    <property type="match status" value="1"/>
</dbReference>
<evidence type="ECO:0000313" key="6">
    <source>
        <dbReference type="EMBL" id="BAQ02639.1"/>
    </source>
</evidence>
<protein>
    <recommendedName>
        <fullName evidence="2 4">Ribonucleoside-diphosphate reductase</fullName>
        <ecNumber evidence="2 4">1.17.4.1</ecNumber>
    </recommendedName>
</protein>
<dbReference type="KEGG" id="vg:26639552"/>
<dbReference type="InterPro" id="IPR000788">
    <property type="entry name" value="RNR_lg_C"/>
</dbReference>
<accession>A0A0A8J9G6</accession>
<dbReference type="EC" id="1.17.4.1" evidence="2 4"/>
<dbReference type="RefSeq" id="YP_009212960.1">
    <property type="nucleotide sequence ID" value="NC_028950.1"/>
</dbReference>
<dbReference type="PANTHER" id="PTHR11573">
    <property type="entry name" value="RIBONUCLEOSIDE-DIPHOSPHATE REDUCTASE LARGE CHAIN"/>
    <property type="match status" value="1"/>
</dbReference>
<comment type="function">
    <text evidence="4">Provides the precursors necessary for DNA synthesis. Catalyzes the biosynthesis of deoxyribonucleotides from the corresponding ribonucleotides.</text>
</comment>
<dbReference type="OrthoDB" id="2980at10239"/>
<sequence>MIETVINLKGEEEKFDAKKLNHWVQDAVGVAEDEWSSIALETVRDLPKKVTVQRLMQKLIDTLLSRDTWSHYLMAGRLRAVLDRIEIFGTKELPLVRAVQDRLHNAGLARKLEYSEYEWSVIEATVNHDQDLTYPHFAIEQLRFKYALQDFSTRTEYETPQFIYMRMAMALFESHPETMPGYPLENAEYAKRSRLEHVIRIYRHFSNKRLSAPTPNYNNLGTYHKGYASCCLIAVGDSRWSLAAGDHITYMMTTQSAGIGTNLMTRSIGDPVQKGRFLHRGKLPYIATFGKNIRANLQGGRGGAGTLYFNLFDPEAQVIAGLRDTRASDTARNRDAHYAYMTNRFLTMKMAKGEDIFTWNIKNAPDLHEAFYGPDIQAFAKLYAKYEADPNFKKNYAPARDIVVHAVQQGIQTGTIYAASIDEMNRNTPFLDPIHSSNLCVAPGTIILTKEYGERAISEYRDRSVEVWNGFEWSRVTVRQTSPLEKLVRVYTKGGKGYLDCTLYHKWYVMRDGVETEVRTADLKRGDVLASFKDPRNKGDISDVTILDIENLGVENSVYCFNEPKRHKAMFNGVVTGQCLEVSEPTQPYDGKDAMKDLFSDVEVGHAKWIAESIDGMQHEVITKASHVVSGPNGRWVAQSVKVGYEHYTESYGKLTVTHVVSVKKEPEVALCSLAATNITEEMTDAEYADVMYYAYKMIDYCILENEYILPHMGVTAKARMNAGVGMMGVATHMARRRLKFNSTEGLQELHRVYERHLYFAIQASIAISKERGLAPWIARTKWPDGWTPLKTYRKKVDSLANFEYQYDWDEVSEQIKANGGLAHSCLINFMPGESSSKALGATNSIYGIRELVLLKGDANNMLRWAAPYGDDPAYLYQRMWELTLPEQNSIYAIPQKFCDQSISADWYLDFTNRLEVSSTEIVEAEMDRVEKGVKTRYYINTLMPGSEDSMKISKSVHAQPVPQPGDVVLDLSTGESHVVGDAALAGLEGITFQTEQTGGDGHMECEGCSL</sequence>